<proteinExistence type="predicted"/>
<dbReference type="OrthoDB" id="5653116at2"/>
<accession>A0A377G5U1</accession>
<dbReference type="GeneID" id="93291110"/>
<organism evidence="1 2">
    <name type="scientific">Fluoribacter dumoffii</name>
    <dbReference type="NCBI Taxonomy" id="463"/>
    <lineage>
        <taxon>Bacteria</taxon>
        <taxon>Pseudomonadati</taxon>
        <taxon>Pseudomonadota</taxon>
        <taxon>Gammaproteobacteria</taxon>
        <taxon>Legionellales</taxon>
        <taxon>Legionellaceae</taxon>
        <taxon>Fluoribacter</taxon>
    </lineage>
</organism>
<dbReference type="AlphaFoldDB" id="A0A377G5U1"/>
<sequence length="79" mass="9129">MNEKRIRNTVPTPALFNEKNARTSHQGKEKDCKKKMSFFGDRGSRNFVKNEMVRDGLEAMEMEAGVQNDRSESHTPAKW</sequence>
<dbReference type="Proteomes" id="UP000254554">
    <property type="component" value="Unassembled WGS sequence"/>
</dbReference>
<evidence type="ECO:0000313" key="2">
    <source>
        <dbReference type="Proteomes" id="UP000254554"/>
    </source>
</evidence>
<protein>
    <submittedName>
        <fullName evidence="1">Uncharacterized protein</fullName>
    </submittedName>
</protein>
<keyword evidence="2" id="KW-1185">Reference proteome</keyword>
<evidence type="ECO:0000313" key="1">
    <source>
        <dbReference type="EMBL" id="STO20009.1"/>
    </source>
</evidence>
<gene>
    <name evidence="1" type="ORF">NCTC11370_00054</name>
</gene>
<reference evidence="1 2" key="1">
    <citation type="submission" date="2018-06" db="EMBL/GenBank/DDBJ databases">
        <authorList>
            <consortium name="Pathogen Informatics"/>
            <person name="Doyle S."/>
        </authorList>
    </citation>
    <scope>NUCLEOTIDE SEQUENCE [LARGE SCALE GENOMIC DNA]</scope>
    <source>
        <strain evidence="1 2">NCTC11370</strain>
    </source>
</reference>
<dbReference type="RefSeq" id="WP_010652203.1">
    <property type="nucleotide sequence ID" value="NZ_JAPHOO010000002.1"/>
</dbReference>
<name>A0A377G5U1_9GAMM</name>
<dbReference type="EMBL" id="UGGT01000001">
    <property type="protein sequence ID" value="STO20009.1"/>
    <property type="molecule type" value="Genomic_DNA"/>
</dbReference>